<accession>A0A815PQQ2</accession>
<dbReference type="EMBL" id="CAJNOL010002034">
    <property type="protein sequence ID" value="CAF1452771.1"/>
    <property type="molecule type" value="Genomic_DNA"/>
</dbReference>
<comment type="catalytic activity">
    <reaction evidence="7">
        <text>dopamine + acetyl-CoA = N-acetyldopamine + CoA + H(+)</text>
        <dbReference type="Rhea" id="RHEA:51388"/>
        <dbReference type="ChEBI" id="CHEBI:15378"/>
        <dbReference type="ChEBI" id="CHEBI:57287"/>
        <dbReference type="ChEBI" id="CHEBI:57288"/>
        <dbReference type="ChEBI" id="CHEBI:59905"/>
        <dbReference type="ChEBI" id="CHEBI:125678"/>
    </reaction>
    <physiologicalReaction direction="left-to-right" evidence="7">
        <dbReference type="Rhea" id="RHEA:51389"/>
    </physiologicalReaction>
</comment>
<organism evidence="13 15">
    <name type="scientific">Rotaria sordida</name>
    <dbReference type="NCBI Taxonomy" id="392033"/>
    <lineage>
        <taxon>Eukaryota</taxon>
        <taxon>Metazoa</taxon>
        <taxon>Spiralia</taxon>
        <taxon>Gnathifera</taxon>
        <taxon>Rotifera</taxon>
        <taxon>Eurotatoria</taxon>
        <taxon>Bdelloidea</taxon>
        <taxon>Philodinida</taxon>
        <taxon>Philodinidae</taxon>
        <taxon>Rotaria</taxon>
    </lineage>
</organism>
<keyword evidence="15" id="KW-1185">Reference proteome</keyword>
<evidence type="ECO:0000256" key="7">
    <source>
        <dbReference type="ARBA" id="ARBA00051711"/>
    </source>
</evidence>
<comment type="catalytic activity">
    <reaction evidence="11">
        <text>serotonin + acetyl-CoA = N-acetylserotonin + CoA + H(+)</text>
        <dbReference type="Rhea" id="RHEA:25217"/>
        <dbReference type="ChEBI" id="CHEBI:15378"/>
        <dbReference type="ChEBI" id="CHEBI:17697"/>
        <dbReference type="ChEBI" id="CHEBI:57287"/>
        <dbReference type="ChEBI" id="CHEBI:57288"/>
        <dbReference type="ChEBI" id="CHEBI:350546"/>
        <dbReference type="EC" id="2.3.1.87"/>
    </reaction>
    <physiologicalReaction direction="left-to-right" evidence="11">
        <dbReference type="Rhea" id="RHEA:25218"/>
    </physiologicalReaction>
</comment>
<dbReference type="Proteomes" id="UP000663870">
    <property type="component" value="Unassembled WGS sequence"/>
</dbReference>
<evidence type="ECO:0000259" key="12">
    <source>
        <dbReference type="Pfam" id="PF13673"/>
    </source>
</evidence>
<evidence type="ECO:0000256" key="4">
    <source>
        <dbReference type="ARBA" id="ARBA00050189"/>
    </source>
</evidence>
<evidence type="ECO:0000256" key="5">
    <source>
        <dbReference type="ARBA" id="ARBA00050849"/>
    </source>
</evidence>
<protein>
    <recommendedName>
        <fullName evidence="3">aralkylamine N-acetyltransferase</fullName>
        <ecNumber evidence="3">2.3.1.87</ecNumber>
    </recommendedName>
</protein>
<dbReference type="Gene3D" id="3.40.630.30">
    <property type="match status" value="1"/>
</dbReference>
<dbReference type="EC" id="2.3.1.87" evidence="3"/>
<comment type="catalytic activity">
    <reaction evidence="10">
        <text>dopamine + hexadecanoyl-CoA = N-hexadecanoyl-dopamine + CoA + H(+)</text>
        <dbReference type="Rhea" id="RHEA:51376"/>
        <dbReference type="ChEBI" id="CHEBI:15378"/>
        <dbReference type="ChEBI" id="CHEBI:57287"/>
        <dbReference type="ChEBI" id="CHEBI:57379"/>
        <dbReference type="ChEBI" id="CHEBI:59905"/>
        <dbReference type="ChEBI" id="CHEBI:134058"/>
    </reaction>
    <physiologicalReaction direction="left-to-right" evidence="10">
        <dbReference type="Rhea" id="RHEA:51377"/>
    </physiologicalReaction>
</comment>
<evidence type="ECO:0000313" key="15">
    <source>
        <dbReference type="Proteomes" id="UP000663870"/>
    </source>
</evidence>
<dbReference type="InterPro" id="IPR000182">
    <property type="entry name" value="GNAT_dom"/>
</dbReference>
<feature type="domain" description="N-acetyltransferase" evidence="12">
    <location>
        <begin position="88"/>
        <end position="188"/>
    </location>
</feature>
<keyword evidence="1" id="KW-0808">Transferase</keyword>
<dbReference type="PANTHER" id="PTHR20905">
    <property type="entry name" value="N-ACETYLTRANSFERASE-RELATED"/>
    <property type="match status" value="1"/>
</dbReference>
<dbReference type="AlphaFoldDB" id="A0A815PQQ2"/>
<comment type="caution">
    <text evidence="13">The sequence shown here is derived from an EMBL/GenBank/DDBJ whole genome shotgun (WGS) entry which is preliminary data.</text>
</comment>
<evidence type="ECO:0000256" key="11">
    <source>
        <dbReference type="ARBA" id="ARBA00052491"/>
    </source>
</evidence>
<dbReference type="EMBL" id="CAJOBD010005067">
    <property type="protein sequence ID" value="CAF4018514.1"/>
    <property type="molecule type" value="Genomic_DNA"/>
</dbReference>
<dbReference type="GO" id="GO:0004059">
    <property type="term" value="F:aralkylamine N-acetyltransferase activity"/>
    <property type="evidence" value="ECO:0007669"/>
    <property type="project" value="UniProtKB-EC"/>
</dbReference>
<evidence type="ECO:0000256" key="2">
    <source>
        <dbReference type="ARBA" id="ARBA00038182"/>
    </source>
</evidence>
<dbReference type="PANTHER" id="PTHR20905:SF1">
    <property type="entry name" value="AT07410P-RELATED"/>
    <property type="match status" value="1"/>
</dbReference>
<gene>
    <name evidence="14" type="ORF">JBS370_LOCUS27261</name>
    <name evidence="13" type="ORF">JXQ802_LOCUS37696</name>
</gene>
<dbReference type="InterPro" id="IPR016181">
    <property type="entry name" value="Acyl_CoA_acyltransferase"/>
</dbReference>
<evidence type="ECO:0000256" key="8">
    <source>
        <dbReference type="ARBA" id="ARBA00051823"/>
    </source>
</evidence>
<dbReference type="SUPFAM" id="SSF55729">
    <property type="entry name" value="Acyl-CoA N-acyltransferases (Nat)"/>
    <property type="match status" value="1"/>
</dbReference>
<sequence length="214" mass="24393">MASEEYTIDIVPLSPEHRQSVINLLMSSFFIQEPLNDMLKFEIPHEPLSWTDSMVDIALADQCSFVAVDAANPHKEIVGVILNGISNSAKQEEIPVLESEKLKFIFSLMDQVMEGYDLFKLYKTDRIFHCDVINVDEKQRGQNLSTRLISKSLDKARQLGVKAAYVVCTSVFSRKAFMRHGFQIINELLYSKHGDTRLLNMGIHDRCTLLGRQL</sequence>
<dbReference type="Pfam" id="PF13673">
    <property type="entry name" value="Acetyltransf_10"/>
    <property type="match status" value="1"/>
</dbReference>
<dbReference type="FunFam" id="3.40.630.30:FF:000046">
    <property type="entry name" value="Dopamine N-acetyltransferase"/>
    <property type="match status" value="1"/>
</dbReference>
<evidence type="ECO:0000256" key="3">
    <source>
        <dbReference type="ARBA" id="ARBA00039114"/>
    </source>
</evidence>
<comment type="catalytic activity">
    <reaction evidence="8">
        <text>serotonin + (9Z)-octadecenoyl-CoA = N-(9Z-octadecenoyl)-serotonin + CoA + H(+)</text>
        <dbReference type="Rhea" id="RHEA:51392"/>
        <dbReference type="ChEBI" id="CHEBI:15378"/>
        <dbReference type="ChEBI" id="CHEBI:57287"/>
        <dbReference type="ChEBI" id="CHEBI:57387"/>
        <dbReference type="ChEBI" id="CHEBI:134064"/>
        <dbReference type="ChEBI" id="CHEBI:350546"/>
    </reaction>
    <physiologicalReaction direction="left-to-right" evidence="8">
        <dbReference type="Rhea" id="RHEA:51393"/>
    </physiologicalReaction>
</comment>
<dbReference type="Proteomes" id="UP000663836">
    <property type="component" value="Unassembled WGS sequence"/>
</dbReference>
<proteinExistence type="inferred from homology"/>
<evidence type="ECO:0000256" key="9">
    <source>
        <dbReference type="ARBA" id="ARBA00052178"/>
    </source>
</evidence>
<comment type="catalytic activity">
    <reaction evidence="4">
        <text>dopamine + (9Z)-octadecenoyl-CoA = N-(9Z-octadecanoyl)-dopamine + CoA + H(+)</text>
        <dbReference type="Rhea" id="RHEA:51380"/>
        <dbReference type="ChEBI" id="CHEBI:15378"/>
        <dbReference type="ChEBI" id="CHEBI:31883"/>
        <dbReference type="ChEBI" id="CHEBI:57287"/>
        <dbReference type="ChEBI" id="CHEBI:57387"/>
        <dbReference type="ChEBI" id="CHEBI:59905"/>
    </reaction>
    <physiologicalReaction direction="left-to-right" evidence="4">
        <dbReference type="Rhea" id="RHEA:51381"/>
    </physiologicalReaction>
</comment>
<comment type="catalytic activity">
    <reaction evidence="6">
        <text>serotonin + (5Z,8Z,11Z,14Z)-eicosatetraenoyl-CoA = N-[(5Z,8Z,11Z,14Z)-eicosatetraenoyl]-serotonin + CoA + H(+)</text>
        <dbReference type="Rhea" id="RHEA:51396"/>
        <dbReference type="ChEBI" id="CHEBI:15378"/>
        <dbReference type="ChEBI" id="CHEBI:57287"/>
        <dbReference type="ChEBI" id="CHEBI:57368"/>
        <dbReference type="ChEBI" id="CHEBI:132255"/>
        <dbReference type="ChEBI" id="CHEBI:350546"/>
    </reaction>
    <physiologicalReaction direction="left-to-right" evidence="6">
        <dbReference type="Rhea" id="RHEA:51397"/>
    </physiologicalReaction>
</comment>
<comment type="similarity">
    <text evidence="2">Belongs to the acetyltransferase family. AANAT subfamily.</text>
</comment>
<name>A0A815PQQ2_9BILA</name>
<evidence type="ECO:0000256" key="10">
    <source>
        <dbReference type="ARBA" id="ARBA00052335"/>
    </source>
</evidence>
<evidence type="ECO:0000313" key="13">
    <source>
        <dbReference type="EMBL" id="CAF1452771.1"/>
    </source>
</evidence>
<reference evidence="13" key="1">
    <citation type="submission" date="2021-02" db="EMBL/GenBank/DDBJ databases">
        <authorList>
            <person name="Nowell W R."/>
        </authorList>
    </citation>
    <scope>NUCLEOTIDE SEQUENCE</scope>
</reference>
<evidence type="ECO:0000256" key="6">
    <source>
        <dbReference type="ARBA" id="ARBA00051284"/>
    </source>
</evidence>
<evidence type="ECO:0000256" key="1">
    <source>
        <dbReference type="ARBA" id="ARBA00022679"/>
    </source>
</evidence>
<comment type="catalytic activity">
    <reaction evidence="9">
        <text>serotonin + hexadecanoyl-CoA = N-hexadecanoyl-serotonin + CoA + H(+)</text>
        <dbReference type="Rhea" id="RHEA:51384"/>
        <dbReference type="ChEBI" id="CHEBI:15378"/>
        <dbReference type="ChEBI" id="CHEBI:57287"/>
        <dbReference type="ChEBI" id="CHEBI:57379"/>
        <dbReference type="ChEBI" id="CHEBI:134059"/>
        <dbReference type="ChEBI" id="CHEBI:350546"/>
    </reaction>
    <physiologicalReaction direction="left-to-right" evidence="9">
        <dbReference type="Rhea" id="RHEA:51385"/>
    </physiologicalReaction>
</comment>
<comment type="catalytic activity">
    <reaction evidence="5">
        <text>serotonin + octadecanoyl-CoA = N-octadecanoyl-serotonin + CoA + H(+)</text>
        <dbReference type="Rhea" id="RHEA:51400"/>
        <dbReference type="ChEBI" id="CHEBI:15378"/>
        <dbReference type="ChEBI" id="CHEBI:57287"/>
        <dbReference type="ChEBI" id="CHEBI:57394"/>
        <dbReference type="ChEBI" id="CHEBI:134065"/>
        <dbReference type="ChEBI" id="CHEBI:350546"/>
    </reaction>
    <physiologicalReaction direction="left-to-right" evidence="5">
        <dbReference type="Rhea" id="RHEA:51401"/>
    </physiologicalReaction>
</comment>
<evidence type="ECO:0000313" key="14">
    <source>
        <dbReference type="EMBL" id="CAF4018514.1"/>
    </source>
</evidence>